<dbReference type="Gene3D" id="2.40.50.140">
    <property type="entry name" value="Nucleic acid-binding proteins"/>
    <property type="match status" value="1"/>
</dbReference>
<dbReference type="Pfam" id="PF12826">
    <property type="entry name" value="HHH_2"/>
    <property type="match status" value="1"/>
</dbReference>
<dbReference type="STRING" id="570277.EZMO1_0985"/>
<evidence type="ECO:0000256" key="2">
    <source>
        <dbReference type="ARBA" id="ARBA00022598"/>
    </source>
</evidence>
<evidence type="ECO:0000259" key="8">
    <source>
        <dbReference type="SMART" id="SM00532"/>
    </source>
</evidence>
<feature type="domain" description="NAD-dependent DNA ligase N-terminal" evidence="8">
    <location>
        <begin position="29"/>
        <end position="449"/>
    </location>
</feature>
<dbReference type="Gene3D" id="3.30.470.30">
    <property type="entry name" value="DNA ligase/mRNA capping enzyme"/>
    <property type="match status" value="1"/>
</dbReference>
<dbReference type="KEGG" id="emp:EZMO1_0985"/>
<dbReference type="GO" id="GO:0006281">
    <property type="term" value="P:DNA repair"/>
    <property type="evidence" value="ECO:0007669"/>
    <property type="project" value="UniProtKB-KW"/>
</dbReference>
<protein>
    <recommendedName>
        <fullName evidence="1">DNA ligase (NAD(+))</fullName>
        <ecNumber evidence="1">6.5.1.2</ecNumber>
    </recommendedName>
</protein>
<dbReference type="PIRSF" id="PIRSF001604">
    <property type="entry name" value="LigA"/>
    <property type="match status" value="1"/>
</dbReference>
<evidence type="ECO:0000256" key="1">
    <source>
        <dbReference type="ARBA" id="ARBA00012722"/>
    </source>
</evidence>
<evidence type="ECO:0000256" key="7">
    <source>
        <dbReference type="ARBA" id="ARBA00034005"/>
    </source>
</evidence>
<accession>A0A142B8X3</accession>
<keyword evidence="2 9" id="KW-0436">Ligase</keyword>
<dbReference type="OrthoDB" id="9759736at2"/>
<evidence type="ECO:0000256" key="3">
    <source>
        <dbReference type="ARBA" id="ARBA00022705"/>
    </source>
</evidence>
<proteinExistence type="predicted"/>
<dbReference type="InterPro" id="IPR041663">
    <property type="entry name" value="DisA/LigA_HHH"/>
</dbReference>
<dbReference type="GO" id="GO:0003911">
    <property type="term" value="F:DNA ligase (NAD+) activity"/>
    <property type="evidence" value="ECO:0007669"/>
    <property type="project" value="UniProtKB-EC"/>
</dbReference>
<reference evidence="9 10" key="1">
    <citation type="journal article" date="2016" name="Front. Microbiol.">
        <title>Genomic Insight into the Host-Endosymbiont Relationship of Endozoicomonas montiporae CL-33(T) with its Coral Host.</title>
        <authorList>
            <person name="Ding J.-Y."/>
            <person name="Shiu J.-H."/>
            <person name="Chen W.-M."/>
            <person name="Chiang Y.-R."/>
            <person name="Tang S.-L."/>
        </authorList>
    </citation>
    <scope>NUCLEOTIDE SEQUENCE [LARGE SCALE GENOMIC DNA]</scope>
    <source>
        <strain evidence="9 10">CL-33</strain>
    </source>
</reference>
<dbReference type="Gene3D" id="1.10.150.20">
    <property type="entry name" value="5' to 3' exonuclease, C-terminal subdomain"/>
    <property type="match status" value="1"/>
</dbReference>
<dbReference type="Gene3D" id="1.10.287.610">
    <property type="entry name" value="Helix hairpin bin"/>
    <property type="match status" value="1"/>
</dbReference>
<dbReference type="RefSeq" id="WP_082211945.1">
    <property type="nucleotide sequence ID" value="NZ_CP013251.1"/>
</dbReference>
<dbReference type="GO" id="GO:0006260">
    <property type="term" value="P:DNA replication"/>
    <property type="evidence" value="ECO:0007669"/>
    <property type="project" value="UniProtKB-KW"/>
</dbReference>
<dbReference type="SUPFAM" id="SSF50249">
    <property type="entry name" value="Nucleic acid-binding proteins"/>
    <property type="match status" value="1"/>
</dbReference>
<dbReference type="Pfam" id="PF01653">
    <property type="entry name" value="DNA_ligase_aden"/>
    <property type="match status" value="1"/>
</dbReference>
<dbReference type="AlphaFoldDB" id="A0A142B8X3"/>
<comment type="catalytic activity">
    <reaction evidence="7">
        <text>NAD(+) + (deoxyribonucleotide)n-3'-hydroxyl + 5'-phospho-(deoxyribonucleotide)m = (deoxyribonucleotide)n+m + AMP + beta-nicotinamide D-nucleotide.</text>
        <dbReference type="EC" id="6.5.1.2"/>
    </reaction>
</comment>
<dbReference type="InterPro" id="IPR013839">
    <property type="entry name" value="DNAligase_adenylation"/>
</dbReference>
<dbReference type="InterPro" id="IPR050326">
    <property type="entry name" value="NAD_dep_DNA_ligaseB"/>
</dbReference>
<dbReference type="SUPFAM" id="SSF56091">
    <property type="entry name" value="DNA ligase/mRNA capping enzyme, catalytic domain"/>
    <property type="match status" value="1"/>
</dbReference>
<dbReference type="EC" id="6.5.1.2" evidence="1"/>
<dbReference type="SUPFAM" id="SSF47781">
    <property type="entry name" value="RuvA domain 2-like"/>
    <property type="match status" value="1"/>
</dbReference>
<keyword evidence="5" id="KW-0520">NAD</keyword>
<dbReference type="PANTHER" id="PTHR47810">
    <property type="entry name" value="DNA LIGASE"/>
    <property type="match status" value="1"/>
</dbReference>
<dbReference type="InterPro" id="IPR013840">
    <property type="entry name" value="DNAligase_N"/>
</dbReference>
<evidence type="ECO:0000313" key="10">
    <source>
        <dbReference type="Proteomes" id="UP000071065"/>
    </source>
</evidence>
<dbReference type="PROSITE" id="PS01056">
    <property type="entry name" value="DNA_LIGASE_N2"/>
    <property type="match status" value="1"/>
</dbReference>
<sequence>MQRFSGLLLIPFMGQLAAQASCPNWSDNEAQQQLEQLNQQIQHHNQLYFVQQKPVLSDHEYDALAKQLQVLSDCFPTIQLSEGTPQRLEPDSNGNRKIQHALYMSSLRKAESEQDISEFLKQVFSASYHSGVMLQPKIDGIAVELVYEEGKLTTASTRGDGIKGNNILAKVKAIPTIPHEINALYSKIVLHGELFVRLDLWDNKGNIKDNYSSARHFVAGVIHSKTPEISALEVLDFFPWTFWTGTPAKSLSENVNELYTLGFPLPTQFTEPVTSLEDVIKKRDLLQKQADRLPFLMDGIVLKVNSAAQQLAMRTSIQYPYWALAWKFPPETAVTSVQDIDFKVGRTGNITPVLALKPVELNKQNITSVSLGSLDNLKSKDIAIGDQVAIALKGSANPVFSKVVFRNPQRKHPKQPEPEQYNSFTCLSLAPGCEEQFIARILWLVRRLELLGLDEPIIRKLVSNRQLQSLKDVLTLSKEQLQEAGSSREQAGYYRSAIALTGSQPMGQQIRALSIPYIGKARSAKLGKAFSDWDSLLQAKDKELQASAGVAEWTILPLRQFLQTPENQALIKTLKQLNHRQ</sequence>
<dbReference type="Proteomes" id="UP000071065">
    <property type="component" value="Chromosome"/>
</dbReference>
<dbReference type="SMART" id="SM00532">
    <property type="entry name" value="LIGANc"/>
    <property type="match status" value="1"/>
</dbReference>
<keyword evidence="3" id="KW-0235">DNA replication</keyword>
<dbReference type="InterPro" id="IPR001679">
    <property type="entry name" value="DNA_ligase"/>
</dbReference>
<dbReference type="InterPro" id="IPR004150">
    <property type="entry name" value="NAD_DNA_ligase_OB"/>
</dbReference>
<dbReference type="GO" id="GO:0046872">
    <property type="term" value="F:metal ion binding"/>
    <property type="evidence" value="ECO:0007669"/>
    <property type="project" value="UniProtKB-KW"/>
</dbReference>
<dbReference type="PANTHER" id="PTHR47810:SF1">
    <property type="entry name" value="DNA LIGASE B"/>
    <property type="match status" value="1"/>
</dbReference>
<dbReference type="InterPro" id="IPR010994">
    <property type="entry name" value="RuvA_2-like"/>
</dbReference>
<evidence type="ECO:0000256" key="4">
    <source>
        <dbReference type="ARBA" id="ARBA00022763"/>
    </source>
</evidence>
<dbReference type="Pfam" id="PF03120">
    <property type="entry name" value="OB_DNA_ligase"/>
    <property type="match status" value="1"/>
</dbReference>
<evidence type="ECO:0000256" key="5">
    <source>
        <dbReference type="ARBA" id="ARBA00023027"/>
    </source>
</evidence>
<organism evidence="9 10">
    <name type="scientific">Endozoicomonas montiporae CL-33</name>
    <dbReference type="NCBI Taxonomy" id="570277"/>
    <lineage>
        <taxon>Bacteria</taxon>
        <taxon>Pseudomonadati</taxon>
        <taxon>Pseudomonadota</taxon>
        <taxon>Gammaproteobacteria</taxon>
        <taxon>Oceanospirillales</taxon>
        <taxon>Endozoicomonadaceae</taxon>
        <taxon>Endozoicomonas</taxon>
    </lineage>
</organism>
<evidence type="ECO:0000256" key="6">
    <source>
        <dbReference type="ARBA" id="ARBA00023204"/>
    </source>
</evidence>
<keyword evidence="6" id="KW-0234">DNA repair</keyword>
<evidence type="ECO:0000313" key="9">
    <source>
        <dbReference type="EMBL" id="AMO55199.1"/>
    </source>
</evidence>
<keyword evidence="4" id="KW-0227">DNA damage</keyword>
<dbReference type="InterPro" id="IPR033136">
    <property type="entry name" value="DNA_ligase_CS"/>
</dbReference>
<dbReference type="EMBL" id="CP013251">
    <property type="protein sequence ID" value="AMO55199.1"/>
    <property type="molecule type" value="Genomic_DNA"/>
</dbReference>
<gene>
    <name evidence="9" type="primary">ligB</name>
    <name evidence="9" type="ORF">EZMO1_0985</name>
</gene>
<dbReference type="PATRIC" id="fig|570277.3.peg.1073"/>
<dbReference type="InterPro" id="IPR012340">
    <property type="entry name" value="NA-bd_OB-fold"/>
</dbReference>
<name>A0A142B8X3_9GAMM</name>
<dbReference type="Pfam" id="PF22745">
    <property type="entry name" value="Nlig-Ia"/>
    <property type="match status" value="1"/>
</dbReference>